<keyword evidence="1" id="KW-0694">RNA-binding</keyword>
<dbReference type="GO" id="GO:0003723">
    <property type="term" value="F:RNA binding"/>
    <property type="evidence" value="ECO:0007669"/>
    <property type="project" value="UniProtKB-UniRule"/>
</dbReference>
<dbReference type="Gene3D" id="3.30.160.20">
    <property type="match status" value="1"/>
</dbReference>
<comment type="caution">
    <text evidence="3">The sequence shown here is derived from an EMBL/GenBank/DDBJ whole genome shotgun (WGS) entry which is preliminary data.</text>
</comment>
<accession>A0A0W0FSJ6</accession>
<dbReference type="PROSITE" id="PS50137">
    <property type="entry name" value="DS_RBD"/>
    <property type="match status" value="1"/>
</dbReference>
<dbReference type="Pfam" id="PF00035">
    <property type="entry name" value="dsrm"/>
    <property type="match status" value="1"/>
</dbReference>
<feature type="domain" description="DRBM" evidence="2">
    <location>
        <begin position="7"/>
        <end position="74"/>
    </location>
</feature>
<dbReference type="InterPro" id="IPR014720">
    <property type="entry name" value="dsRBD_dom"/>
</dbReference>
<gene>
    <name evidence="3" type="ORF">WG66_8386</name>
</gene>
<evidence type="ECO:0000313" key="4">
    <source>
        <dbReference type="Proteomes" id="UP000054988"/>
    </source>
</evidence>
<evidence type="ECO:0000259" key="2">
    <source>
        <dbReference type="PROSITE" id="PS50137"/>
    </source>
</evidence>
<dbReference type="SMART" id="SM00358">
    <property type="entry name" value="DSRM"/>
    <property type="match status" value="1"/>
</dbReference>
<name>A0A0W0FSJ6_MONRR</name>
<dbReference type="SUPFAM" id="SSF54768">
    <property type="entry name" value="dsRNA-binding domain-like"/>
    <property type="match status" value="1"/>
</dbReference>
<protein>
    <recommendedName>
        <fullName evidence="2">DRBM domain-containing protein</fullName>
    </recommendedName>
</protein>
<proteinExistence type="predicted"/>
<organism evidence="3 4">
    <name type="scientific">Moniliophthora roreri</name>
    <name type="common">Frosty pod rot fungus</name>
    <name type="synonym">Monilia roreri</name>
    <dbReference type="NCBI Taxonomy" id="221103"/>
    <lineage>
        <taxon>Eukaryota</taxon>
        <taxon>Fungi</taxon>
        <taxon>Dikarya</taxon>
        <taxon>Basidiomycota</taxon>
        <taxon>Agaricomycotina</taxon>
        <taxon>Agaricomycetes</taxon>
        <taxon>Agaricomycetidae</taxon>
        <taxon>Agaricales</taxon>
        <taxon>Marasmiineae</taxon>
        <taxon>Marasmiaceae</taxon>
        <taxon>Moniliophthora</taxon>
    </lineage>
</organism>
<evidence type="ECO:0000313" key="3">
    <source>
        <dbReference type="EMBL" id="KTB39128.1"/>
    </source>
</evidence>
<dbReference type="Proteomes" id="UP000054988">
    <property type="component" value="Unassembled WGS sequence"/>
</dbReference>
<dbReference type="EMBL" id="LATX01001708">
    <property type="protein sequence ID" value="KTB39128.1"/>
    <property type="molecule type" value="Genomic_DNA"/>
</dbReference>
<evidence type="ECO:0000256" key="1">
    <source>
        <dbReference type="PROSITE-ProRule" id="PRU00266"/>
    </source>
</evidence>
<sequence>MAARSSGYKMTLNNYCQSAGRRYEFRNASYGPQNAATWVSIVYVDNVEFGRGQASTRLGAEETAAAQALALINQGY</sequence>
<dbReference type="AlphaFoldDB" id="A0A0W0FSJ6"/>
<reference evidence="3 4" key="1">
    <citation type="submission" date="2015-12" db="EMBL/GenBank/DDBJ databases">
        <title>Draft genome sequence of Moniliophthora roreri, the causal agent of frosty pod rot of cacao.</title>
        <authorList>
            <person name="Aime M.C."/>
            <person name="Diaz-Valderrama J.R."/>
            <person name="Kijpornyongpan T."/>
            <person name="Phillips-Mora W."/>
        </authorList>
    </citation>
    <scope>NUCLEOTIDE SEQUENCE [LARGE SCALE GENOMIC DNA]</scope>
    <source>
        <strain evidence="3 4">MCA 2952</strain>
    </source>
</reference>